<reference evidence="4 5" key="1">
    <citation type="submission" date="2013-05" db="EMBL/GenBank/DDBJ databases">
        <title>Drechslerella stenobrocha genome reveals carnivorous origination and mechanical trapping mechanism of predatory fungi.</title>
        <authorList>
            <person name="Liu X."/>
            <person name="Zhang W."/>
            <person name="Liu K."/>
        </authorList>
    </citation>
    <scope>NUCLEOTIDE SEQUENCE [LARGE SCALE GENOMIC DNA]</scope>
    <source>
        <strain evidence="4 5">248</strain>
    </source>
</reference>
<accession>W7HRN6</accession>
<dbReference type="OrthoDB" id="5321006at2759"/>
<feature type="compositionally biased region" description="Basic residues" evidence="2">
    <location>
        <begin position="31"/>
        <end position="47"/>
    </location>
</feature>
<feature type="region of interest" description="Disordered" evidence="2">
    <location>
        <begin position="1"/>
        <end position="127"/>
    </location>
</feature>
<dbReference type="HOGENOM" id="CLU_609764_0_0_1"/>
<keyword evidence="5" id="KW-1185">Reference proteome</keyword>
<dbReference type="Pfam" id="PF20497">
    <property type="entry name" value="SWI-SNF_Ssr4_C"/>
    <property type="match status" value="1"/>
</dbReference>
<dbReference type="SUPFAM" id="SSF81995">
    <property type="entry name" value="beta-sandwich domain of Sec23/24"/>
    <property type="match status" value="1"/>
</dbReference>
<name>W7HRN6_9PEZI</name>
<feature type="compositionally biased region" description="Low complexity" evidence="2">
    <location>
        <begin position="95"/>
        <end position="108"/>
    </location>
</feature>
<feature type="compositionally biased region" description="Low complexity" evidence="2">
    <location>
        <begin position="10"/>
        <end position="27"/>
    </location>
</feature>
<feature type="compositionally biased region" description="Pro residues" evidence="2">
    <location>
        <begin position="54"/>
        <end position="66"/>
    </location>
</feature>
<organism evidence="4 5">
    <name type="scientific">Drechslerella stenobrocha 248</name>
    <dbReference type="NCBI Taxonomy" id="1043628"/>
    <lineage>
        <taxon>Eukaryota</taxon>
        <taxon>Fungi</taxon>
        <taxon>Dikarya</taxon>
        <taxon>Ascomycota</taxon>
        <taxon>Pezizomycotina</taxon>
        <taxon>Orbiliomycetes</taxon>
        <taxon>Orbiliales</taxon>
        <taxon>Orbiliaceae</taxon>
        <taxon>Drechslerella</taxon>
    </lineage>
</organism>
<dbReference type="EMBL" id="KI966415">
    <property type="protein sequence ID" value="EWC46706.1"/>
    <property type="molecule type" value="Genomic_DNA"/>
</dbReference>
<evidence type="ECO:0000259" key="3">
    <source>
        <dbReference type="Pfam" id="PF20497"/>
    </source>
</evidence>
<dbReference type="Proteomes" id="UP000024837">
    <property type="component" value="Unassembled WGS sequence"/>
</dbReference>
<dbReference type="AlphaFoldDB" id="W7HRN6"/>
<feature type="compositionally biased region" description="Low complexity" evidence="2">
    <location>
        <begin position="77"/>
        <end position="88"/>
    </location>
</feature>
<gene>
    <name evidence="4" type="ORF">DRE_03951</name>
</gene>
<sequence length="449" mass="48710">MMPGQGAYYQQSPHPQAHHPQQYLQPQPHHPPPHHPHHPLPHAHPHHAAMQTPQRPPPSQRQPGPTPTGHYMQMGTPAGSSGAGPSSAKRARTTPSAASMSGAGPSNALIGAQDAPEDEEDTSRGDLFDHIPARDISTHRYKQHHEWFEEVFTSPYGSSDITPGSIGLEQLGEWIKPLIDGLLDKEGNPAAGKSYNETLRAVAERARAENAKIKAQMDEMERIHTRRLEEFHAGRLLLDADKELRSAILNEQLTPLGFTLPEADFDTISNPRPIADIIADVESKSGIKIVEFNEQNGARCWNIQPEVVAYEEAQAREAAAAAAHVVATTSGNTPSGASGKGSNEMEKDNAMAGVAASESTSPDNARYLVPVVIEKADTNTGSSSSSAHLPPNATIAAPRAATDHDTVMSQCRCRCPRPCCRARGRRSHRRCRARTKFQTVLPEAMRTTS</sequence>
<keyword evidence="1" id="KW-0175">Coiled coil</keyword>
<protein>
    <recommendedName>
        <fullName evidence="3">SWI/SNF and RSC complexes subunit Ssr4 C-terminal domain-containing protein</fullName>
    </recommendedName>
</protein>
<feature type="region of interest" description="Disordered" evidence="2">
    <location>
        <begin position="329"/>
        <end position="349"/>
    </location>
</feature>
<dbReference type="InterPro" id="IPR046464">
    <property type="entry name" value="SWI-SNF_Ssr4_C"/>
</dbReference>
<feature type="coiled-coil region" evidence="1">
    <location>
        <begin position="196"/>
        <end position="223"/>
    </location>
</feature>
<feature type="domain" description="SWI/SNF and RSC complexes subunit Ssr4 C-terminal" evidence="3">
    <location>
        <begin position="117"/>
        <end position="400"/>
    </location>
</feature>
<evidence type="ECO:0000313" key="5">
    <source>
        <dbReference type="Proteomes" id="UP000024837"/>
    </source>
</evidence>
<proteinExistence type="predicted"/>
<evidence type="ECO:0000256" key="2">
    <source>
        <dbReference type="SAM" id="MobiDB-lite"/>
    </source>
</evidence>
<evidence type="ECO:0000256" key="1">
    <source>
        <dbReference type="SAM" id="Coils"/>
    </source>
</evidence>
<evidence type="ECO:0000313" key="4">
    <source>
        <dbReference type="EMBL" id="EWC46706.1"/>
    </source>
</evidence>